<accession>A0A3S0X2Q7</accession>
<evidence type="ECO:0000313" key="1">
    <source>
        <dbReference type="EMBL" id="RUQ76125.1"/>
    </source>
</evidence>
<dbReference type="RefSeq" id="WP_126994670.1">
    <property type="nucleotide sequence ID" value="NZ_JBNPXW010000001.1"/>
</dbReference>
<name>A0A3S0X2Q7_9PROT</name>
<dbReference type="InterPro" id="IPR036514">
    <property type="entry name" value="SGNH_hydro_sf"/>
</dbReference>
<evidence type="ECO:0000313" key="2">
    <source>
        <dbReference type="Proteomes" id="UP000280346"/>
    </source>
</evidence>
<dbReference type="EMBL" id="RZIJ01000001">
    <property type="protein sequence ID" value="RUQ76125.1"/>
    <property type="molecule type" value="Genomic_DNA"/>
</dbReference>
<dbReference type="GO" id="GO:0016788">
    <property type="term" value="F:hydrolase activity, acting on ester bonds"/>
    <property type="evidence" value="ECO:0007669"/>
    <property type="project" value="UniProtKB-ARBA"/>
</dbReference>
<reference evidence="1 2" key="1">
    <citation type="submission" date="2018-12" db="EMBL/GenBank/DDBJ databases">
        <authorList>
            <person name="Yang Y."/>
        </authorList>
    </citation>
    <scope>NUCLEOTIDE SEQUENCE [LARGE SCALE GENOMIC DNA]</scope>
    <source>
        <strain evidence="1 2">GSF71</strain>
    </source>
</reference>
<proteinExistence type="predicted"/>
<sequence length="316" mass="34403">MIRLLSCIALIVAMVATMDRVLASALGDLLLRSDDRFMAVYRPAPPDERPADVVVLGNSRADNHFPTEAVSAVACGTAINLGMGGAPTTVSDALWQDYVERHGAPRLLILEPTGVVDDPRTLADVPLLSHYSPRVDELVRKVDHGQWLSNKAFHLMAFNSNQTIRLAAGLIRPSGDRTLSGTVPAPLRAQLANAPEETMVGFQLNWEAMDRIVQSARAQGTKVAVVITPFYPVHAAKLTNYDAFFEDMKRRLPADVAFIDARRGVQKEELFMDALHVNEDGVKAMFAALEPDLRPLGACPVDAIASLSTPVETSQR</sequence>
<dbReference type="OrthoDB" id="7297045at2"/>
<organism evidence="1 2">
    <name type="scientific">Azospirillum doebereinerae</name>
    <dbReference type="NCBI Taxonomy" id="92933"/>
    <lineage>
        <taxon>Bacteria</taxon>
        <taxon>Pseudomonadati</taxon>
        <taxon>Pseudomonadota</taxon>
        <taxon>Alphaproteobacteria</taxon>
        <taxon>Rhodospirillales</taxon>
        <taxon>Azospirillaceae</taxon>
        <taxon>Azospirillum</taxon>
    </lineage>
</organism>
<dbReference type="Gene3D" id="3.40.50.1110">
    <property type="entry name" value="SGNH hydrolase"/>
    <property type="match status" value="1"/>
</dbReference>
<dbReference type="SUPFAM" id="SSF52266">
    <property type="entry name" value="SGNH hydrolase"/>
    <property type="match status" value="1"/>
</dbReference>
<dbReference type="AlphaFoldDB" id="A0A3S0X2Q7"/>
<keyword evidence="2" id="KW-1185">Reference proteome</keyword>
<gene>
    <name evidence="1" type="ORF">EJ913_03210</name>
</gene>
<comment type="caution">
    <text evidence="1">The sequence shown here is derived from an EMBL/GenBank/DDBJ whole genome shotgun (WGS) entry which is preliminary data.</text>
</comment>
<dbReference type="Proteomes" id="UP000280346">
    <property type="component" value="Unassembled WGS sequence"/>
</dbReference>
<protein>
    <recommendedName>
        <fullName evidence="3">SGNH/GDSL hydrolase family protein</fullName>
    </recommendedName>
</protein>
<evidence type="ECO:0008006" key="3">
    <source>
        <dbReference type="Google" id="ProtNLM"/>
    </source>
</evidence>